<dbReference type="Proteomes" id="UP000622638">
    <property type="component" value="Unassembled WGS sequence"/>
</dbReference>
<dbReference type="InterPro" id="IPR000700">
    <property type="entry name" value="PAS-assoc_C"/>
</dbReference>
<comment type="caution">
    <text evidence="10">The sequence shown here is derived from an EMBL/GenBank/DDBJ whole genome shotgun (WGS) entry which is preliminary data.</text>
</comment>
<evidence type="ECO:0000259" key="9">
    <source>
        <dbReference type="PROSITE" id="PS50113"/>
    </source>
</evidence>
<feature type="domain" description="PAC" evidence="9">
    <location>
        <begin position="255"/>
        <end position="307"/>
    </location>
</feature>
<dbReference type="RefSeq" id="WP_188916064.1">
    <property type="nucleotide sequence ID" value="NZ_BMKG01000026.1"/>
</dbReference>
<dbReference type="InterPro" id="IPR011006">
    <property type="entry name" value="CheY-like_superfamily"/>
</dbReference>
<dbReference type="Gene3D" id="3.30.450.20">
    <property type="entry name" value="PAS domain"/>
    <property type="match status" value="2"/>
</dbReference>
<feature type="modified residue" description="4-aspartylphosphate" evidence="6">
    <location>
        <position position="772"/>
    </location>
</feature>
<dbReference type="EMBL" id="BMKG01000026">
    <property type="protein sequence ID" value="GGC19375.1"/>
    <property type="molecule type" value="Genomic_DNA"/>
</dbReference>
<dbReference type="CDD" id="cd00130">
    <property type="entry name" value="PAS"/>
    <property type="match status" value="1"/>
</dbReference>
<dbReference type="SUPFAM" id="SSF52172">
    <property type="entry name" value="CheY-like"/>
    <property type="match status" value="1"/>
</dbReference>
<dbReference type="InterPro" id="IPR000014">
    <property type="entry name" value="PAS"/>
</dbReference>
<dbReference type="SMART" id="SM00065">
    <property type="entry name" value="GAF"/>
    <property type="match status" value="1"/>
</dbReference>
<dbReference type="SMART" id="SM00387">
    <property type="entry name" value="HATPase_c"/>
    <property type="match status" value="1"/>
</dbReference>
<dbReference type="NCBIfam" id="TIGR00229">
    <property type="entry name" value="sensory_box"/>
    <property type="match status" value="1"/>
</dbReference>
<dbReference type="InterPro" id="IPR036097">
    <property type="entry name" value="HisK_dim/P_sf"/>
</dbReference>
<dbReference type="SMART" id="SM00388">
    <property type="entry name" value="HisKA"/>
    <property type="match status" value="1"/>
</dbReference>
<dbReference type="CDD" id="cd17580">
    <property type="entry name" value="REC_2_DhkD-like"/>
    <property type="match status" value="1"/>
</dbReference>
<feature type="domain" description="Response regulatory" evidence="8">
    <location>
        <begin position="723"/>
        <end position="839"/>
    </location>
</feature>
<dbReference type="PANTHER" id="PTHR43047">
    <property type="entry name" value="TWO-COMPONENT HISTIDINE PROTEIN KINASE"/>
    <property type="match status" value="1"/>
</dbReference>
<dbReference type="PROSITE" id="PS50113">
    <property type="entry name" value="PAC"/>
    <property type="match status" value="1"/>
</dbReference>
<organism evidence="10 11">
    <name type="scientific">Pseudoduganella buxea</name>
    <dbReference type="NCBI Taxonomy" id="1949069"/>
    <lineage>
        <taxon>Bacteria</taxon>
        <taxon>Pseudomonadati</taxon>
        <taxon>Pseudomonadota</taxon>
        <taxon>Betaproteobacteria</taxon>
        <taxon>Burkholderiales</taxon>
        <taxon>Oxalobacteraceae</taxon>
        <taxon>Telluria group</taxon>
        <taxon>Pseudoduganella</taxon>
    </lineage>
</organism>
<dbReference type="InterPro" id="IPR003594">
    <property type="entry name" value="HATPase_dom"/>
</dbReference>
<dbReference type="Pfam" id="PF00072">
    <property type="entry name" value="Response_reg"/>
    <property type="match status" value="1"/>
</dbReference>
<dbReference type="SUPFAM" id="SSF55781">
    <property type="entry name" value="GAF domain-like"/>
    <property type="match status" value="1"/>
</dbReference>
<dbReference type="PROSITE" id="PS50109">
    <property type="entry name" value="HIS_KIN"/>
    <property type="match status" value="1"/>
</dbReference>
<dbReference type="SMART" id="SM00448">
    <property type="entry name" value="REC"/>
    <property type="match status" value="1"/>
</dbReference>
<dbReference type="InterPro" id="IPR005467">
    <property type="entry name" value="His_kinase_dom"/>
</dbReference>
<dbReference type="Pfam" id="PF01590">
    <property type="entry name" value="GAF"/>
    <property type="match status" value="1"/>
</dbReference>
<accession>A0ABQ1LAE0</accession>
<dbReference type="InterPro" id="IPR036890">
    <property type="entry name" value="HATPase_C_sf"/>
</dbReference>
<dbReference type="Gene3D" id="1.10.287.130">
    <property type="match status" value="1"/>
</dbReference>
<dbReference type="CDD" id="cd00082">
    <property type="entry name" value="HisKA"/>
    <property type="match status" value="1"/>
</dbReference>
<evidence type="ECO:0000259" key="8">
    <source>
        <dbReference type="PROSITE" id="PS50110"/>
    </source>
</evidence>
<dbReference type="InterPro" id="IPR001789">
    <property type="entry name" value="Sig_transdc_resp-reg_receiver"/>
</dbReference>
<name>A0ABQ1LAE0_9BURK</name>
<dbReference type="Pfam" id="PF02518">
    <property type="entry name" value="HATPase_c"/>
    <property type="match status" value="1"/>
</dbReference>
<evidence type="ECO:0000313" key="11">
    <source>
        <dbReference type="Proteomes" id="UP000622638"/>
    </source>
</evidence>
<keyword evidence="5" id="KW-0418">Kinase</keyword>
<dbReference type="InterPro" id="IPR001610">
    <property type="entry name" value="PAC"/>
</dbReference>
<dbReference type="SUPFAM" id="SSF55785">
    <property type="entry name" value="PYP-like sensor domain (PAS domain)"/>
    <property type="match status" value="2"/>
</dbReference>
<dbReference type="InterPro" id="IPR013656">
    <property type="entry name" value="PAS_4"/>
</dbReference>
<dbReference type="Gene3D" id="3.40.50.2300">
    <property type="match status" value="1"/>
</dbReference>
<reference evidence="11" key="1">
    <citation type="journal article" date="2019" name="Int. J. Syst. Evol. Microbiol.">
        <title>The Global Catalogue of Microorganisms (GCM) 10K type strain sequencing project: providing services to taxonomists for standard genome sequencing and annotation.</title>
        <authorList>
            <consortium name="The Broad Institute Genomics Platform"/>
            <consortium name="The Broad Institute Genome Sequencing Center for Infectious Disease"/>
            <person name="Wu L."/>
            <person name="Ma J."/>
        </authorList>
    </citation>
    <scope>NUCLEOTIDE SEQUENCE [LARGE SCALE GENOMIC DNA]</scope>
    <source>
        <strain evidence="11">CGMCC 1.15931</strain>
    </source>
</reference>
<evidence type="ECO:0000256" key="3">
    <source>
        <dbReference type="ARBA" id="ARBA00022553"/>
    </source>
</evidence>
<dbReference type="PRINTS" id="PR00344">
    <property type="entry name" value="BCTRLSENSOR"/>
</dbReference>
<protein>
    <recommendedName>
        <fullName evidence="2">histidine kinase</fullName>
        <ecNumber evidence="2">2.7.13.3</ecNumber>
    </recommendedName>
</protein>
<dbReference type="InterPro" id="IPR035965">
    <property type="entry name" value="PAS-like_dom_sf"/>
</dbReference>
<evidence type="ECO:0000256" key="2">
    <source>
        <dbReference type="ARBA" id="ARBA00012438"/>
    </source>
</evidence>
<dbReference type="Pfam" id="PF00512">
    <property type="entry name" value="HisKA"/>
    <property type="match status" value="1"/>
</dbReference>
<dbReference type="SMART" id="SM00086">
    <property type="entry name" value="PAC"/>
    <property type="match status" value="2"/>
</dbReference>
<evidence type="ECO:0000259" key="7">
    <source>
        <dbReference type="PROSITE" id="PS50109"/>
    </source>
</evidence>
<dbReference type="PANTHER" id="PTHR43047:SF72">
    <property type="entry name" value="OSMOSENSING HISTIDINE PROTEIN KINASE SLN1"/>
    <property type="match status" value="1"/>
</dbReference>
<dbReference type="InterPro" id="IPR004358">
    <property type="entry name" value="Sig_transdc_His_kin-like_C"/>
</dbReference>
<dbReference type="Gene3D" id="3.30.450.40">
    <property type="match status" value="1"/>
</dbReference>
<evidence type="ECO:0000256" key="6">
    <source>
        <dbReference type="PROSITE-ProRule" id="PRU00169"/>
    </source>
</evidence>
<sequence length="841" mass="89249">MSHAHPASPDLNTAFAMGGGQMGALLRSFDWAATPLGPLHAWPVSLRTSAGILLNARHPMLIAWGPGRHLLFNDAYLPILGERARPPAAVLGRPIAHVWPDAWPQLAPMLAEVEQGGSVHAENRPFDLQRNGCPEQIHVTFSLSPIRGEDGAVAGILCVCVETTATVVAQRQRDAALEAHAKYRTFFDQGSHSAALMALDGTVVDINRAALDSGAWRREEIVGLSLWDCGWWRASPVLAARVRDSVLQAAGGATVRGELPYCSLDGRERWTDIVFAPVLDAAGAPLFVAATGTDITERRQVEARLRLLDAIGEATRVATDPRAIMAEATRLLGQYLGVTRVAYADLEADNDRFTIRHDWTVPGVVSTVGVYSLDLFGSRATSNLRIGRTLSIDDVDQDLAPGDGDAMFNAIGIKAIICCPLVKGGALVAMMAVHQALPRRWTADEIALVEAVVERCWAHIERVRSTEALHRADRHKSEFLATLAHELRNPLAPISNGLELLRLGGTDGAMAASVRQMMERQVRHMVHLIDDLLDIARVSSGKIVLRRAVVDLRDVVAAAVETSLPAIEAPGHALAVDLPPFSLPVDVDVVRVSQVLGNLLSNAAKYTPNGGRIAVEARVDGGSVVVTVADNGIGIPADALETVFDMFTQVGRSVARSNGGLGIGLSLVRRLLALHGGTVAVSSPGIGQGSTFTVRLPLAQGSAAGLPAAAPVRQAAPPVAPLRILIADDNADAAESLDALLRLGGHDTRIAYDGSGALALAQSFLPDLAFLDLGMPVMDGLETARHLRALPVTRHVTLVALTGWGAPDDRARASAAGFDHHLLKPAVPAEVQALLAQVSRA</sequence>
<evidence type="ECO:0000256" key="1">
    <source>
        <dbReference type="ARBA" id="ARBA00000085"/>
    </source>
</evidence>
<comment type="catalytic activity">
    <reaction evidence="1">
        <text>ATP + protein L-histidine = ADP + protein N-phospho-L-histidine.</text>
        <dbReference type="EC" id="2.7.13.3"/>
    </reaction>
</comment>
<dbReference type="EC" id="2.7.13.3" evidence="2"/>
<evidence type="ECO:0000256" key="5">
    <source>
        <dbReference type="ARBA" id="ARBA00022777"/>
    </source>
</evidence>
<dbReference type="Pfam" id="PF08448">
    <property type="entry name" value="PAS_4"/>
    <property type="match status" value="2"/>
</dbReference>
<feature type="domain" description="Histidine kinase" evidence="7">
    <location>
        <begin position="482"/>
        <end position="700"/>
    </location>
</feature>
<dbReference type="InterPro" id="IPR003661">
    <property type="entry name" value="HisK_dim/P_dom"/>
</dbReference>
<dbReference type="SUPFAM" id="SSF55874">
    <property type="entry name" value="ATPase domain of HSP90 chaperone/DNA topoisomerase II/histidine kinase"/>
    <property type="match status" value="1"/>
</dbReference>
<proteinExistence type="predicted"/>
<evidence type="ECO:0000313" key="10">
    <source>
        <dbReference type="EMBL" id="GGC19375.1"/>
    </source>
</evidence>
<dbReference type="Gene3D" id="3.30.565.10">
    <property type="entry name" value="Histidine kinase-like ATPase, C-terminal domain"/>
    <property type="match status" value="1"/>
</dbReference>
<dbReference type="PROSITE" id="PS50110">
    <property type="entry name" value="RESPONSE_REGULATORY"/>
    <property type="match status" value="1"/>
</dbReference>
<dbReference type="InterPro" id="IPR003018">
    <property type="entry name" value="GAF"/>
</dbReference>
<dbReference type="InterPro" id="IPR029016">
    <property type="entry name" value="GAF-like_dom_sf"/>
</dbReference>
<dbReference type="SUPFAM" id="SSF47384">
    <property type="entry name" value="Homodimeric domain of signal transducing histidine kinase"/>
    <property type="match status" value="1"/>
</dbReference>
<gene>
    <name evidence="10" type="ORF">GCM10011572_46030</name>
</gene>
<keyword evidence="11" id="KW-1185">Reference proteome</keyword>
<evidence type="ECO:0000256" key="4">
    <source>
        <dbReference type="ARBA" id="ARBA00022679"/>
    </source>
</evidence>
<keyword evidence="4" id="KW-0808">Transferase</keyword>
<keyword evidence="3 6" id="KW-0597">Phosphoprotein</keyword>